<dbReference type="InterPro" id="IPR001054">
    <property type="entry name" value="A/G_cyclase"/>
</dbReference>
<dbReference type="Pfam" id="PF00211">
    <property type="entry name" value="Guanylate_cyc"/>
    <property type="match status" value="1"/>
</dbReference>
<proteinExistence type="predicted"/>
<feature type="domain" description="Guanylate cyclase" evidence="2">
    <location>
        <begin position="7"/>
        <end position="122"/>
    </location>
</feature>
<protein>
    <submittedName>
        <fullName evidence="3">Adenylate/guanylate cyclase domain-containing protein</fullName>
    </submittedName>
</protein>
<keyword evidence="1" id="KW-0812">Transmembrane</keyword>
<dbReference type="PANTHER" id="PTHR43081">
    <property type="entry name" value="ADENYLATE CYCLASE, TERMINAL-DIFFERENTIATION SPECIFIC-RELATED"/>
    <property type="match status" value="1"/>
</dbReference>
<dbReference type="Gene3D" id="3.40.50.10070">
    <property type="entry name" value="TolB, N-terminal domain"/>
    <property type="match status" value="1"/>
</dbReference>
<reference evidence="3 4" key="1">
    <citation type="submission" date="2018-11" db="EMBL/GenBank/DDBJ databases">
        <title>the genome of Mesorhizobium tamadayense DSM 28320.</title>
        <authorList>
            <person name="Gao J."/>
        </authorList>
    </citation>
    <scope>NUCLEOTIDE SEQUENCE [LARGE SCALE GENOMIC DNA]</scope>
    <source>
        <strain evidence="3 4">DSM 28320</strain>
    </source>
</reference>
<dbReference type="SUPFAM" id="SSF55073">
    <property type="entry name" value="Nucleotide cyclase"/>
    <property type="match status" value="1"/>
</dbReference>
<evidence type="ECO:0000313" key="4">
    <source>
        <dbReference type="Proteomes" id="UP000273786"/>
    </source>
</evidence>
<accession>A0A3P3ELZ9</accession>
<dbReference type="Proteomes" id="UP000273786">
    <property type="component" value="Unassembled WGS sequence"/>
</dbReference>
<dbReference type="AlphaFoldDB" id="A0A3P3ELZ9"/>
<dbReference type="GO" id="GO:0004016">
    <property type="term" value="F:adenylate cyclase activity"/>
    <property type="evidence" value="ECO:0007669"/>
    <property type="project" value="UniProtKB-ARBA"/>
</dbReference>
<keyword evidence="1" id="KW-0472">Membrane</keyword>
<dbReference type="Gene3D" id="3.30.70.1230">
    <property type="entry name" value="Nucleotide cyclase"/>
    <property type="match status" value="1"/>
</dbReference>
<evidence type="ECO:0000259" key="2">
    <source>
        <dbReference type="PROSITE" id="PS50125"/>
    </source>
</evidence>
<dbReference type="GO" id="GO:0035556">
    <property type="term" value="P:intracellular signal transduction"/>
    <property type="evidence" value="ECO:0007669"/>
    <property type="project" value="InterPro"/>
</dbReference>
<evidence type="ECO:0000313" key="3">
    <source>
        <dbReference type="EMBL" id="RRH87430.1"/>
    </source>
</evidence>
<dbReference type="GO" id="GO:0006171">
    <property type="term" value="P:cAMP biosynthetic process"/>
    <property type="evidence" value="ECO:0007669"/>
    <property type="project" value="TreeGrafter"/>
</dbReference>
<comment type="caution">
    <text evidence="3">The sequence shown here is derived from an EMBL/GenBank/DDBJ whole genome shotgun (WGS) entry which is preliminary data.</text>
</comment>
<feature type="transmembrane region" description="Helical" evidence="1">
    <location>
        <begin position="191"/>
        <end position="213"/>
    </location>
</feature>
<dbReference type="EMBL" id="RQXT01000106">
    <property type="protein sequence ID" value="RRH87430.1"/>
    <property type="molecule type" value="Genomic_DNA"/>
</dbReference>
<evidence type="ECO:0000256" key="1">
    <source>
        <dbReference type="SAM" id="Phobius"/>
    </source>
</evidence>
<keyword evidence="1" id="KW-1133">Transmembrane helix</keyword>
<dbReference type="PROSITE" id="PS50125">
    <property type="entry name" value="GUANYLATE_CYCLASE_2"/>
    <property type="match status" value="1"/>
</dbReference>
<gene>
    <name evidence="3" type="ORF">EH240_36260</name>
</gene>
<dbReference type="InterPro" id="IPR029787">
    <property type="entry name" value="Nucleotide_cyclase"/>
</dbReference>
<dbReference type="InterPro" id="IPR050697">
    <property type="entry name" value="Adenylyl/Guanylyl_Cyclase_3/4"/>
</dbReference>
<name>A0A3P3ELZ9_9HYPH</name>
<dbReference type="CDD" id="cd07302">
    <property type="entry name" value="CHD"/>
    <property type="match status" value="1"/>
</dbReference>
<dbReference type="OrthoDB" id="9807521at2"/>
<sequence>MQRKLAAILAADVVGYSALMERDEAGTFDRLQAGRKELFEPEIEKHHGRIFKLMGDGLLAEFGSVVDAVECAVSLQRGLTERNSNLPEDERVSVRIGINLGEVIVEGEDRYGEGVNVAARLEQLADPGGIWVSGKVAREVEKKLAFGFESMGDQLVKNMAEAVPAYRVVLDGSVPRKRLTALRSGRGRLRWIAALGGGVAALIIAAGAGFWFFKSATPADAGPPTVAVLPLSNMSGDQAFEYFADGATETLISDLARSPEIRVIARTSSDAYKGKAMDIRQIGRELNATYIVEGSIQKSGKTVRVVAQLVDARTGEHVWAEHYDKEGADPLALQDEVAATIMGTLAGEEGLIKRRQYAEVWGRDSSSLDEYSYYLRGHELLLHLNKEDTEKAIRIWLEGLEKFPTSSLLKVNLAFGYYQLVYGGWSADIERDYSRAAELVNNGLAESYVSPLAKTLGHLFLAFYNLEFAKDYEQALRESKITLELAPSDPFVISMMATVAIGAGQTDDAIALVTPIQDMKSGYVWASPQFVLGRAYFVKGDYARAAELLNEAPADAASSLPFLAASYAESGKDGQATATIAKALKEFPALSVALMRQLFPNRDDAVISRQDAAMRKAGLPEG</sequence>
<dbReference type="Gene3D" id="1.25.40.10">
    <property type="entry name" value="Tetratricopeptide repeat domain"/>
    <property type="match status" value="1"/>
</dbReference>
<dbReference type="PANTHER" id="PTHR43081:SF19">
    <property type="entry name" value="PH-SENSITIVE ADENYLATE CYCLASE RV1264"/>
    <property type="match status" value="1"/>
</dbReference>
<keyword evidence="4" id="KW-1185">Reference proteome</keyword>
<dbReference type="InterPro" id="IPR011990">
    <property type="entry name" value="TPR-like_helical_dom_sf"/>
</dbReference>
<dbReference type="SUPFAM" id="SSF48452">
    <property type="entry name" value="TPR-like"/>
    <property type="match status" value="1"/>
</dbReference>
<dbReference type="RefSeq" id="WP_125007143.1">
    <property type="nucleotide sequence ID" value="NZ_RQXT01000106.1"/>
</dbReference>
<organism evidence="3 4">
    <name type="scientific">Mesorhizobium tamadayense</name>
    <dbReference type="NCBI Taxonomy" id="425306"/>
    <lineage>
        <taxon>Bacteria</taxon>
        <taxon>Pseudomonadati</taxon>
        <taxon>Pseudomonadota</taxon>
        <taxon>Alphaproteobacteria</taxon>
        <taxon>Hyphomicrobiales</taxon>
        <taxon>Phyllobacteriaceae</taxon>
        <taxon>Mesorhizobium</taxon>
    </lineage>
</organism>